<dbReference type="InterPro" id="IPR038507">
    <property type="entry name" value="YcnI-like_sf"/>
</dbReference>
<organism evidence="3 4">
    <name type="scientific">Elstera litoralis</name>
    <dbReference type="NCBI Taxonomy" id="552518"/>
    <lineage>
        <taxon>Bacteria</taxon>
        <taxon>Pseudomonadati</taxon>
        <taxon>Pseudomonadota</taxon>
        <taxon>Alphaproteobacteria</taxon>
        <taxon>Rhodospirillales</taxon>
        <taxon>Rhodospirillaceae</taxon>
        <taxon>Elstera</taxon>
    </lineage>
</organism>
<dbReference type="AlphaFoldDB" id="A0A0F3IRV7"/>
<evidence type="ECO:0000256" key="1">
    <source>
        <dbReference type="SAM" id="SignalP"/>
    </source>
</evidence>
<dbReference type="Gene3D" id="2.60.40.2230">
    <property type="entry name" value="Uncharacterised protein YcnI-like PF07987, DUF1775"/>
    <property type="match status" value="1"/>
</dbReference>
<keyword evidence="1" id="KW-0732">Signal</keyword>
<evidence type="ECO:0000313" key="3">
    <source>
        <dbReference type="EMBL" id="KJV09446.1"/>
    </source>
</evidence>
<keyword evidence="4" id="KW-1185">Reference proteome</keyword>
<dbReference type="RefSeq" id="WP_045775947.1">
    <property type="nucleotide sequence ID" value="NZ_LAJY01000279.1"/>
</dbReference>
<evidence type="ECO:0000313" key="4">
    <source>
        <dbReference type="Proteomes" id="UP000033774"/>
    </source>
</evidence>
<name>A0A0F3IRV7_9PROT</name>
<evidence type="ECO:0000259" key="2">
    <source>
        <dbReference type="Pfam" id="PF07987"/>
    </source>
</evidence>
<feature type="chain" id="PRO_5002462347" description="YncI copper-binding domain-containing protein" evidence="1">
    <location>
        <begin position="26"/>
        <end position="172"/>
    </location>
</feature>
<dbReference type="InterPro" id="IPR012533">
    <property type="entry name" value="YcnI-copper_dom"/>
</dbReference>
<comment type="caution">
    <text evidence="3">The sequence shown here is derived from an EMBL/GenBank/DDBJ whole genome shotgun (WGS) entry which is preliminary data.</text>
</comment>
<feature type="domain" description="YncI copper-binding" evidence="2">
    <location>
        <begin position="24"/>
        <end position="168"/>
    </location>
</feature>
<feature type="signal peptide" evidence="1">
    <location>
        <begin position="1"/>
        <end position="25"/>
    </location>
</feature>
<dbReference type="Pfam" id="PF07987">
    <property type="entry name" value="DUF1775"/>
    <property type="match status" value="1"/>
</dbReference>
<dbReference type="PATRIC" id="fig|552518.3.peg.1774"/>
<accession>A0A0F3IRV7</accession>
<dbReference type="CDD" id="cd08545">
    <property type="entry name" value="YcnI_like"/>
    <property type="match status" value="1"/>
</dbReference>
<protein>
    <recommendedName>
        <fullName evidence="2">YncI copper-binding domain-containing protein</fullName>
    </recommendedName>
</protein>
<sequence length="172" mass="17975">MKRSIAALLGAAALTLAASAASAHATLETSQAVAGSYYKAVVRVGHGCEGKPTLKLRLKIPDGVSGVKAMPKAGWTLDIVKGPLAKPLDDGHGGKITEGVTEVIWTGTLLDAHYDEFVVRGKLPDAPNTVLWWPVVQECDGAAHRWIEIPAAGQSADSLKEPAPGLKLTPKP</sequence>
<dbReference type="Proteomes" id="UP000033774">
    <property type="component" value="Unassembled WGS sequence"/>
</dbReference>
<gene>
    <name evidence="3" type="ORF">VZ95_11380</name>
</gene>
<proteinExistence type="predicted"/>
<dbReference type="OrthoDB" id="9796962at2"/>
<reference evidence="3 4" key="1">
    <citation type="submission" date="2015-03" db="EMBL/GenBank/DDBJ databases">
        <title>Draft genome sequence of Elstera litoralis.</title>
        <authorList>
            <person name="Rahalkar M.C."/>
            <person name="Dhakephalkar P.K."/>
            <person name="Pore S.D."/>
            <person name="Arora P."/>
            <person name="Kapse N.G."/>
            <person name="Pandit P.S."/>
        </authorList>
    </citation>
    <scope>NUCLEOTIDE SEQUENCE [LARGE SCALE GENOMIC DNA]</scope>
    <source>
        <strain evidence="3 4">Dia-1</strain>
    </source>
</reference>
<dbReference type="EMBL" id="LAJY01000279">
    <property type="protein sequence ID" value="KJV09446.1"/>
    <property type="molecule type" value="Genomic_DNA"/>
</dbReference>